<evidence type="ECO:0000313" key="2">
    <source>
        <dbReference type="Proteomes" id="UP000766246"/>
    </source>
</evidence>
<proteinExistence type="predicted"/>
<reference evidence="1" key="1">
    <citation type="submission" date="2019-04" db="EMBL/GenBank/DDBJ databases">
        <title>Evolution of Biomass-Degrading Anaerobic Consortia Revealed by Metagenomics.</title>
        <authorList>
            <person name="Peng X."/>
        </authorList>
    </citation>
    <scope>NUCLEOTIDE SEQUENCE</scope>
    <source>
        <strain evidence="1">SIG311</strain>
    </source>
</reference>
<dbReference type="Proteomes" id="UP000766246">
    <property type="component" value="Unassembled WGS sequence"/>
</dbReference>
<dbReference type="AlphaFoldDB" id="A0A927U8G7"/>
<evidence type="ECO:0008006" key="3">
    <source>
        <dbReference type="Google" id="ProtNLM"/>
    </source>
</evidence>
<comment type="caution">
    <text evidence="1">The sequence shown here is derived from an EMBL/GenBank/DDBJ whole genome shotgun (WGS) entry which is preliminary data.</text>
</comment>
<gene>
    <name evidence="1" type="ORF">E7272_08935</name>
</gene>
<accession>A0A927U8G7</accession>
<protein>
    <recommendedName>
        <fullName evidence="3">Transposase (putative) YhgA-like domain-containing protein</fullName>
    </recommendedName>
</protein>
<sequence length="294" mass="33733">MGTIKTTLKDSLFTHMFGDENKEYLLKLYQALHPEDLETGIDNLKIITIENVLTNDIYNDLGFIANDRLVVLVEAQSTWSVNIIVRMLLYLAKTYQSYIYDNPEIKANLYTDTKIVIPRAELYVLYAGKQGDKPSLLSLNDEFFGGEGNLEVRANVIFADEERDDIIGEYLTFCSILKEQLVLYNGEKETAIRATISICIEQGKLVRYLSEHRREVEDYMFALLSDEELKEAYGDYRHRQGVEEGRKEGIEQGIEQSKISDIKNLMKNLKLTAEQAMEALGIDKGEFSKYMSML</sequence>
<name>A0A927U8G7_9FIRM</name>
<evidence type="ECO:0000313" key="1">
    <source>
        <dbReference type="EMBL" id="MBE5919955.1"/>
    </source>
</evidence>
<organism evidence="1 2">
    <name type="scientific">Pseudobutyrivibrio ruminis</name>
    <dbReference type="NCBI Taxonomy" id="46206"/>
    <lineage>
        <taxon>Bacteria</taxon>
        <taxon>Bacillati</taxon>
        <taxon>Bacillota</taxon>
        <taxon>Clostridia</taxon>
        <taxon>Lachnospirales</taxon>
        <taxon>Lachnospiraceae</taxon>
        <taxon>Pseudobutyrivibrio</taxon>
    </lineage>
</organism>
<dbReference type="EMBL" id="SVER01000021">
    <property type="protein sequence ID" value="MBE5919955.1"/>
    <property type="molecule type" value="Genomic_DNA"/>
</dbReference>